<dbReference type="SUPFAM" id="SSF110849">
    <property type="entry name" value="ParB/Sulfiredoxin"/>
    <property type="match status" value="1"/>
</dbReference>
<dbReference type="Gene3D" id="3.90.1530.10">
    <property type="entry name" value="Conserved hypothetical protein from pyrococcus furiosus pfu- 392566-001, ParB domain"/>
    <property type="match status" value="1"/>
</dbReference>
<evidence type="ECO:0000313" key="2">
    <source>
        <dbReference type="EMBL" id="GAA5080960.1"/>
    </source>
</evidence>
<comment type="caution">
    <text evidence="2">The sequence shown here is derived from an EMBL/GenBank/DDBJ whole genome shotgun (WGS) entry which is preliminary data.</text>
</comment>
<accession>A0ABP9LLF6</accession>
<reference evidence="3" key="1">
    <citation type="journal article" date="2019" name="Int. J. Syst. Evol. Microbiol.">
        <title>The Global Catalogue of Microorganisms (GCM) 10K type strain sequencing project: providing services to taxonomists for standard genome sequencing and annotation.</title>
        <authorList>
            <consortium name="The Broad Institute Genomics Platform"/>
            <consortium name="The Broad Institute Genome Sequencing Center for Infectious Disease"/>
            <person name="Wu L."/>
            <person name="Ma J."/>
        </authorList>
    </citation>
    <scope>NUCLEOTIDE SEQUENCE [LARGE SCALE GENOMIC DNA]</scope>
    <source>
        <strain evidence="3">JCM 18410</strain>
    </source>
</reference>
<sequence length="331" mass="36069">MERNGTPDNVAAVKSLEKQLAESPVTSLDITELNLENSPRTQLIDAAHLESLVEAADNLPPIVVHRPTLRVIDGVHRVHAMRLVGATTIRAHLFDGNEADVFLLAVRLNIAHGLPLSLAERRRAAERLLRSRPAWSDRAVAKVVGLSPKTVGALRKACSTEEIPHSNTRMGRDGRARPVDASLGRQRAVRLLADRPDASVRQIAREAGISIGTAHDVRSAQAAGAARALPAAARRPMLTAVSTRQQAKYLQMFRDPGLRYSDHGRRLLQWLTAHRLDAEDQRRLLSAVPPHWADAVAEFAQHNAAQWAELARDVRRQQGADGAANTSAPGA</sequence>
<dbReference type="InterPro" id="IPR003115">
    <property type="entry name" value="ParB_N"/>
</dbReference>
<evidence type="ECO:0000259" key="1">
    <source>
        <dbReference type="SMART" id="SM00470"/>
    </source>
</evidence>
<protein>
    <submittedName>
        <fullName evidence="2">ParB N-terminal domain-containing protein</fullName>
    </submittedName>
</protein>
<proteinExistence type="predicted"/>
<dbReference type="SMART" id="SM00470">
    <property type="entry name" value="ParB"/>
    <property type="match status" value="1"/>
</dbReference>
<evidence type="ECO:0000313" key="3">
    <source>
        <dbReference type="Proteomes" id="UP001500124"/>
    </source>
</evidence>
<name>A0ABP9LLF6_9ACTN</name>
<dbReference type="EMBL" id="BAABKC010000141">
    <property type="protein sequence ID" value="GAA5080960.1"/>
    <property type="molecule type" value="Genomic_DNA"/>
</dbReference>
<gene>
    <name evidence="2" type="ORF">GCM10023336_74510</name>
</gene>
<dbReference type="Proteomes" id="UP001500124">
    <property type="component" value="Unassembled WGS sequence"/>
</dbReference>
<dbReference type="InterPro" id="IPR036086">
    <property type="entry name" value="ParB/Sulfiredoxin_sf"/>
</dbReference>
<feature type="domain" description="ParB-like N-terminal" evidence="1">
    <location>
        <begin position="26"/>
        <end position="110"/>
    </location>
</feature>
<keyword evidence="3" id="KW-1185">Reference proteome</keyword>
<organism evidence="2 3">
    <name type="scientific">Streptomyces similanensis</name>
    <dbReference type="NCBI Taxonomy" id="1274988"/>
    <lineage>
        <taxon>Bacteria</taxon>
        <taxon>Bacillati</taxon>
        <taxon>Actinomycetota</taxon>
        <taxon>Actinomycetes</taxon>
        <taxon>Kitasatosporales</taxon>
        <taxon>Streptomycetaceae</taxon>
        <taxon>Streptomyces</taxon>
    </lineage>
</organism>